<protein>
    <recommendedName>
        <fullName evidence="3">Lipocalin-like domain-containing protein</fullName>
    </recommendedName>
</protein>
<dbReference type="PROSITE" id="PS51257">
    <property type="entry name" value="PROKAR_LIPOPROTEIN"/>
    <property type="match status" value="1"/>
</dbReference>
<dbReference type="Proteomes" id="UP000613030">
    <property type="component" value="Unassembled WGS sequence"/>
</dbReference>
<comment type="caution">
    <text evidence="1">The sequence shown here is derived from an EMBL/GenBank/DDBJ whole genome shotgun (WGS) entry which is preliminary data.</text>
</comment>
<dbReference type="RefSeq" id="WP_202014135.1">
    <property type="nucleotide sequence ID" value="NZ_JAERRB010000011.1"/>
</dbReference>
<gene>
    <name evidence="1" type="ORF">JI741_24820</name>
</gene>
<sequence length="142" mass="16704">MKHLINFFFIANLAVISFSCEQKTVVKHLTYNSQKYWNLVYEHPLKIGKGLLIKDDGTYEVFYEKKNGVRLKYVTKYLPKWSLLNDSTFHFVGQNVKYKIEYLNEDILILNNLSARQLIIYKVSKDQISSLTPDTSDHSYDL</sequence>
<reference evidence="1 2" key="1">
    <citation type="submission" date="2021-01" db="EMBL/GenBank/DDBJ databases">
        <title>Chryseolinea sp. Jin1 Genome sequencing and assembly.</title>
        <authorList>
            <person name="Kim I."/>
        </authorList>
    </citation>
    <scope>NUCLEOTIDE SEQUENCE [LARGE SCALE GENOMIC DNA]</scope>
    <source>
        <strain evidence="1 2">Jin1</strain>
    </source>
</reference>
<accession>A0ABS1KYF9</accession>
<evidence type="ECO:0000313" key="2">
    <source>
        <dbReference type="Proteomes" id="UP000613030"/>
    </source>
</evidence>
<keyword evidence="2" id="KW-1185">Reference proteome</keyword>
<name>A0ABS1KYF9_9BACT</name>
<evidence type="ECO:0008006" key="3">
    <source>
        <dbReference type="Google" id="ProtNLM"/>
    </source>
</evidence>
<proteinExistence type="predicted"/>
<dbReference type="EMBL" id="JAERRB010000011">
    <property type="protein sequence ID" value="MBL0744480.1"/>
    <property type="molecule type" value="Genomic_DNA"/>
</dbReference>
<evidence type="ECO:0000313" key="1">
    <source>
        <dbReference type="EMBL" id="MBL0744480.1"/>
    </source>
</evidence>
<organism evidence="1 2">
    <name type="scientific">Chryseolinea lacunae</name>
    <dbReference type="NCBI Taxonomy" id="2801331"/>
    <lineage>
        <taxon>Bacteria</taxon>
        <taxon>Pseudomonadati</taxon>
        <taxon>Bacteroidota</taxon>
        <taxon>Cytophagia</taxon>
        <taxon>Cytophagales</taxon>
        <taxon>Fulvivirgaceae</taxon>
        <taxon>Chryseolinea</taxon>
    </lineage>
</organism>